<dbReference type="InterPro" id="IPR036834">
    <property type="entry name" value="Bcl-2-like_sf"/>
</dbReference>
<dbReference type="SMART" id="SM00337">
    <property type="entry name" value="BCL"/>
    <property type="match status" value="1"/>
</dbReference>
<evidence type="ECO:0000256" key="5">
    <source>
        <dbReference type="ARBA" id="ARBA00022989"/>
    </source>
</evidence>
<keyword evidence="6 7" id="KW-0472">Membrane</keyword>
<dbReference type="CDD" id="cd06845">
    <property type="entry name" value="Bcl-2_like"/>
    <property type="match status" value="1"/>
</dbReference>
<evidence type="ECO:0000256" key="4">
    <source>
        <dbReference type="ARBA" id="ARBA00022703"/>
    </source>
</evidence>
<feature type="domain" description="Bcl-2 Bcl-2 homology region 1-3" evidence="8">
    <location>
        <begin position="130"/>
        <end position="232"/>
    </location>
</feature>
<dbReference type="PROSITE" id="PS50062">
    <property type="entry name" value="BCL2_FAMILY"/>
    <property type="match status" value="1"/>
</dbReference>
<protein>
    <submittedName>
        <fullName evidence="10">Bcl-2-related ovarian killer protein homolog B-like</fullName>
    </submittedName>
</protein>
<dbReference type="SUPFAM" id="SSF56854">
    <property type="entry name" value="Bcl-2 inhibitors of programmed cell death"/>
    <property type="match status" value="1"/>
</dbReference>
<proteinExistence type="inferred from homology"/>
<dbReference type="Pfam" id="PF00452">
    <property type="entry name" value="Bcl-2"/>
    <property type="match status" value="1"/>
</dbReference>
<feature type="transmembrane region" description="Helical" evidence="7">
    <location>
        <begin position="247"/>
        <end position="268"/>
    </location>
</feature>
<evidence type="ECO:0000256" key="6">
    <source>
        <dbReference type="ARBA" id="ARBA00023136"/>
    </source>
</evidence>
<dbReference type="InterPro" id="IPR026298">
    <property type="entry name" value="Bcl-2_fam"/>
</dbReference>
<dbReference type="PANTHER" id="PTHR11256">
    <property type="entry name" value="BCL-2 RELATED"/>
    <property type="match status" value="1"/>
</dbReference>
<comment type="similarity">
    <text evidence="2">Belongs to the Bcl-2 family.</text>
</comment>
<evidence type="ECO:0000256" key="7">
    <source>
        <dbReference type="SAM" id="Phobius"/>
    </source>
</evidence>
<dbReference type="GeneID" id="106471445"/>
<evidence type="ECO:0000313" key="10">
    <source>
        <dbReference type="RefSeq" id="XP_013787501.1"/>
    </source>
</evidence>
<dbReference type="PRINTS" id="PR01862">
    <property type="entry name" value="BCL2FAMILY"/>
</dbReference>
<dbReference type="Proteomes" id="UP000694941">
    <property type="component" value="Unplaced"/>
</dbReference>
<dbReference type="RefSeq" id="XP_013787501.1">
    <property type="nucleotide sequence ID" value="XM_013932047.2"/>
</dbReference>
<sequence length="269" mass="29795">MAVTTVTTNGLPGRNDHNNRLRKLSLQAVFPRPSLSGYAAAIANARETQLAGLRRRRFSRVTHKLFPSIGWRAAISQDEVVSQAQSLCSRYLRSKLRSCGPVHKKLGLQRLRSLSKISNDPVLTEVGEHLRHMAGLLERQNPRLFHSVVDGVGIQSLTSEAAVLHLFRTVADEVLRQDISWGRIIALYCVAGGLAFDCVRLGHPEYVLNLVQGMGSVIKGDVAAWIVQQGGWEALLTRFKDTSRVRIVHLIISSISCALVLMLLGYWIS</sequence>
<organism evidence="9 10">
    <name type="scientific">Limulus polyphemus</name>
    <name type="common">Atlantic horseshoe crab</name>
    <dbReference type="NCBI Taxonomy" id="6850"/>
    <lineage>
        <taxon>Eukaryota</taxon>
        <taxon>Metazoa</taxon>
        <taxon>Ecdysozoa</taxon>
        <taxon>Arthropoda</taxon>
        <taxon>Chelicerata</taxon>
        <taxon>Merostomata</taxon>
        <taxon>Xiphosura</taxon>
        <taxon>Limulidae</taxon>
        <taxon>Limulus</taxon>
    </lineage>
</organism>
<keyword evidence="9" id="KW-1185">Reference proteome</keyword>
<dbReference type="Gene3D" id="1.10.437.10">
    <property type="entry name" value="Blc2-like"/>
    <property type="match status" value="1"/>
</dbReference>
<dbReference type="InterPro" id="IPR020726">
    <property type="entry name" value="Bcl2_BH2_motif_CS"/>
</dbReference>
<gene>
    <name evidence="10" type="primary">LOC106471445</name>
</gene>
<evidence type="ECO:0000256" key="2">
    <source>
        <dbReference type="ARBA" id="ARBA00009458"/>
    </source>
</evidence>
<evidence type="ECO:0000259" key="8">
    <source>
        <dbReference type="SMART" id="SM00337"/>
    </source>
</evidence>
<dbReference type="PANTHER" id="PTHR11256:SF48">
    <property type="entry name" value="BCL-2-RELATED OVARIAN KILLER PROTEIN"/>
    <property type="match status" value="1"/>
</dbReference>
<keyword evidence="5 7" id="KW-1133">Transmembrane helix</keyword>
<keyword evidence="3 7" id="KW-0812">Transmembrane</keyword>
<evidence type="ECO:0000256" key="3">
    <source>
        <dbReference type="ARBA" id="ARBA00022692"/>
    </source>
</evidence>
<comment type="subcellular location">
    <subcellularLocation>
        <location evidence="1">Membrane</location>
        <topology evidence="1">Single-pass membrane protein</topology>
    </subcellularLocation>
</comment>
<evidence type="ECO:0000313" key="9">
    <source>
        <dbReference type="Proteomes" id="UP000694941"/>
    </source>
</evidence>
<keyword evidence="4" id="KW-0053">Apoptosis</keyword>
<reference evidence="10" key="1">
    <citation type="submission" date="2025-08" db="UniProtKB">
        <authorList>
            <consortium name="RefSeq"/>
        </authorList>
    </citation>
    <scope>IDENTIFICATION</scope>
    <source>
        <tissue evidence="10">Muscle</tissue>
    </source>
</reference>
<evidence type="ECO:0000256" key="1">
    <source>
        <dbReference type="ARBA" id="ARBA00004167"/>
    </source>
</evidence>
<dbReference type="InterPro" id="IPR002475">
    <property type="entry name" value="Bcl2-like"/>
</dbReference>
<dbReference type="InterPro" id="IPR046371">
    <property type="entry name" value="Bcl-2_BH1-3"/>
</dbReference>
<accession>A0ABM1BRY4</accession>
<name>A0ABM1BRY4_LIMPO</name>
<dbReference type="PROSITE" id="PS01258">
    <property type="entry name" value="BH2"/>
    <property type="match status" value="1"/>
</dbReference>